<keyword evidence="5" id="KW-0067">ATP-binding</keyword>
<keyword evidence="3" id="KW-0547">Nucleotide-binding</keyword>
<evidence type="ECO:0000313" key="9">
    <source>
        <dbReference type="Proteomes" id="UP000467700"/>
    </source>
</evidence>
<dbReference type="OrthoDB" id="347657at2759"/>
<feature type="domain" description="Protein kinase" evidence="7">
    <location>
        <begin position="229"/>
        <end position="488"/>
    </location>
</feature>
<evidence type="ECO:0000256" key="2">
    <source>
        <dbReference type="ARBA" id="ARBA00022679"/>
    </source>
</evidence>
<dbReference type="GO" id="GO:0005524">
    <property type="term" value="F:ATP binding"/>
    <property type="evidence" value="ECO:0007669"/>
    <property type="project" value="UniProtKB-KW"/>
</dbReference>
<dbReference type="GO" id="GO:0004674">
    <property type="term" value="F:protein serine/threonine kinase activity"/>
    <property type="evidence" value="ECO:0007669"/>
    <property type="project" value="UniProtKB-KW"/>
</dbReference>
<dbReference type="InterPro" id="IPR011009">
    <property type="entry name" value="Kinase-like_dom_sf"/>
</dbReference>
<proteinExistence type="predicted"/>
<keyword evidence="1" id="KW-0723">Serine/threonine-protein kinase</keyword>
<protein>
    <recommendedName>
        <fullName evidence="7">Protein kinase domain-containing protein</fullName>
    </recommendedName>
</protein>
<feature type="region of interest" description="Disordered" evidence="6">
    <location>
        <begin position="749"/>
        <end position="771"/>
    </location>
</feature>
<dbReference type="PANTHER" id="PTHR24351">
    <property type="entry name" value="RIBOSOMAL PROTEIN S6 KINASE"/>
    <property type="match status" value="1"/>
</dbReference>
<evidence type="ECO:0000256" key="1">
    <source>
        <dbReference type="ARBA" id="ARBA00022527"/>
    </source>
</evidence>
<evidence type="ECO:0000256" key="3">
    <source>
        <dbReference type="ARBA" id="ARBA00022741"/>
    </source>
</evidence>
<keyword evidence="4" id="KW-0418">Kinase</keyword>
<evidence type="ECO:0000259" key="7">
    <source>
        <dbReference type="PROSITE" id="PS50011"/>
    </source>
</evidence>
<dbReference type="Proteomes" id="UP000467700">
    <property type="component" value="Unassembled WGS sequence"/>
</dbReference>
<keyword evidence="2" id="KW-0808">Transferase</keyword>
<accession>A0A8S0X5I5</accession>
<organism evidence="8 9">
    <name type="scientific">Cyclocybe aegerita</name>
    <name type="common">Black poplar mushroom</name>
    <name type="synonym">Agrocybe aegerita</name>
    <dbReference type="NCBI Taxonomy" id="1973307"/>
    <lineage>
        <taxon>Eukaryota</taxon>
        <taxon>Fungi</taxon>
        <taxon>Dikarya</taxon>
        <taxon>Basidiomycota</taxon>
        <taxon>Agaricomycotina</taxon>
        <taxon>Agaricomycetes</taxon>
        <taxon>Agaricomycetidae</taxon>
        <taxon>Agaricales</taxon>
        <taxon>Agaricineae</taxon>
        <taxon>Bolbitiaceae</taxon>
        <taxon>Cyclocybe</taxon>
    </lineage>
</organism>
<dbReference type="Gene3D" id="1.10.510.10">
    <property type="entry name" value="Transferase(Phosphotransferase) domain 1"/>
    <property type="match status" value="1"/>
</dbReference>
<evidence type="ECO:0000256" key="4">
    <source>
        <dbReference type="ARBA" id="ARBA00022777"/>
    </source>
</evidence>
<sequence>MYHYFGERRPASRSCSQTKPNLLSRICGIFWFSFPLDSTQKSVLPLRHPSPDPLCKAQSILISATFDEVRNAIAMPAFQSFNNLTRSVQPAMAIWTNSEHCEESTPSLDSRIIPPSLYSRDSPSSPRLEITEIDPAPFSQNFADLFEGQGLHLPTEIESRRRSAINVDVSYDIENITNLKDIDPSWQHDEIEEIVVMSSKRPSTLPTIREEIAETKPGIPAATLSDFAFEISDLMPKTDRSTTSQLCVRRDTGKKYVIKKKRPAVGSLWLEQMILEELTELSVPFVSPLHWVFHEKEYMYIVLDHSTAGSLMDLINQDGPMGSHRAVFYASELVSGISSLHSAGIVHRNLDPQNILFDAAGHIVITGFSCADMIVSTENPGNVGQFDGIISGYQAPEIILRWAHNASVDCWSFGMLLYFMHFAMNPFVKNDQTEDSPMKLFNRVLRSPLSAESLRLISPTSRDLMLKCLERNPAVRWAMDKIKTHPYFALVEWHQVSCKRVEVPAFVPPTPTVKKPAETRARRMSLNTALADGGRPSLTNEVLRRPLSVDSTDALADLPSLPELLKPVLTLGIPTPVLEQDDALEFENVQGTQENSISDGNREEAMTRVSSFWDKLDREERGSIVSGTSAEFGGCNKDTSNKAPKLRKHRSAINAHHRLFSLSTTSFHSKLRKKPRSTGALRQVPVEVIENLPLGVHQIGSGIGFKYNLPEVVPSKLSVCSFTPSTCHSLFNGGLSTFNLGLGLGKMKAKGASGTPPTGRHGHQPATSNNALCPYGDSVSDTQPQREEVGTGTFVREMYRTPSWLLSPPDSLPSPLALVNSTPNLDSLSPPLSDSTEPLTPATLVDESESVNIIIPKSLRLECDFPDGTPDSTLRLVPPSKKRMSFLDTGVDSLFSKVPAV</sequence>
<evidence type="ECO:0000256" key="6">
    <source>
        <dbReference type="SAM" id="MobiDB-lite"/>
    </source>
</evidence>
<reference evidence="8 9" key="1">
    <citation type="submission" date="2020-01" db="EMBL/GenBank/DDBJ databases">
        <authorList>
            <person name="Gupta K D."/>
        </authorList>
    </citation>
    <scope>NUCLEOTIDE SEQUENCE [LARGE SCALE GENOMIC DNA]</scope>
</reference>
<gene>
    <name evidence="8" type="ORF">AAE3_LOCUS9929</name>
</gene>
<name>A0A8S0X5I5_CYCAE</name>
<dbReference type="SMART" id="SM00220">
    <property type="entry name" value="S_TKc"/>
    <property type="match status" value="1"/>
</dbReference>
<comment type="caution">
    <text evidence="8">The sequence shown here is derived from an EMBL/GenBank/DDBJ whole genome shotgun (WGS) entry which is preliminary data.</text>
</comment>
<keyword evidence="9" id="KW-1185">Reference proteome</keyword>
<dbReference type="InterPro" id="IPR000719">
    <property type="entry name" value="Prot_kinase_dom"/>
</dbReference>
<dbReference type="Gene3D" id="3.30.200.20">
    <property type="entry name" value="Phosphorylase Kinase, domain 1"/>
    <property type="match status" value="1"/>
</dbReference>
<dbReference type="PROSITE" id="PS50011">
    <property type="entry name" value="PROTEIN_KINASE_DOM"/>
    <property type="match status" value="1"/>
</dbReference>
<dbReference type="EMBL" id="CACVBS010000062">
    <property type="protein sequence ID" value="CAA7267722.1"/>
    <property type="molecule type" value="Genomic_DNA"/>
</dbReference>
<dbReference type="Pfam" id="PF00069">
    <property type="entry name" value="Pkinase"/>
    <property type="match status" value="1"/>
</dbReference>
<evidence type="ECO:0000313" key="8">
    <source>
        <dbReference type="EMBL" id="CAA7267722.1"/>
    </source>
</evidence>
<dbReference type="AlphaFoldDB" id="A0A8S0X5I5"/>
<evidence type="ECO:0000256" key="5">
    <source>
        <dbReference type="ARBA" id="ARBA00022840"/>
    </source>
</evidence>
<dbReference type="SUPFAM" id="SSF56112">
    <property type="entry name" value="Protein kinase-like (PK-like)"/>
    <property type="match status" value="1"/>
</dbReference>